<dbReference type="OrthoDB" id="9794735at2"/>
<gene>
    <name evidence="2" type="ORF">EV193_105372</name>
</gene>
<evidence type="ECO:0000259" key="1">
    <source>
        <dbReference type="Pfam" id="PF21068"/>
    </source>
</evidence>
<dbReference type="Proteomes" id="UP000294257">
    <property type="component" value="Unassembled WGS sequence"/>
</dbReference>
<sequence length="320" mass="35667">MTVLIFAQDFDRSADQVVLKLNERDIPVLRIDTSWFPRQLTVDAELDGGRWVGELRTPHRSVALESLRSAWYRSPTAFEFPAGMSRAEREHANREAKLGFGGVLSSLPLCWVNHPNRAADAVYKPLQLAVAARCGLTVSRTLISNDPNAVRRFAKDNKTGVINKALGTSRVLEEGVRKIGFTRRLTDEDLSDLRGIDVTLHQIQDWVEKDHEARVVVIGDTMHAVGIYAGSEASHTDWRSDHDALSYGVLDLPPDVEKGLRAFMAEFRITYSAFDFVITPSGEWVLLESNPGGQYGWLESRTGVPLADTLVDLLERGEPT</sequence>
<dbReference type="PANTHER" id="PTHR21621:SF0">
    <property type="entry name" value="BETA-CITRYLGLUTAMATE SYNTHASE B-RELATED"/>
    <property type="match status" value="1"/>
</dbReference>
<dbReference type="Pfam" id="PF21068">
    <property type="entry name" value="ATPgraspMvdD"/>
    <property type="match status" value="1"/>
</dbReference>
<dbReference type="GO" id="GO:0009432">
    <property type="term" value="P:SOS response"/>
    <property type="evidence" value="ECO:0007669"/>
    <property type="project" value="TreeGrafter"/>
</dbReference>
<keyword evidence="3" id="KW-1185">Reference proteome</keyword>
<dbReference type="SUPFAM" id="SSF56059">
    <property type="entry name" value="Glutathione synthetase ATP-binding domain-like"/>
    <property type="match status" value="1"/>
</dbReference>
<dbReference type="GO" id="GO:0018169">
    <property type="term" value="F:ribosomal S6-glutamic acid ligase activity"/>
    <property type="evidence" value="ECO:0007669"/>
    <property type="project" value="TreeGrafter"/>
</dbReference>
<dbReference type="NCBIfam" id="TIGR04187">
    <property type="entry name" value="GRASP_SAV_5884"/>
    <property type="match status" value="1"/>
</dbReference>
<feature type="domain" description="MvdD-like pre-ATP grasp" evidence="1">
    <location>
        <begin position="3"/>
        <end position="115"/>
    </location>
</feature>
<comment type="caution">
    <text evidence="2">The sequence shown here is derived from an EMBL/GenBank/DDBJ whole genome shotgun (WGS) entry which is preliminary data.</text>
</comment>
<protein>
    <submittedName>
        <fullName evidence="2">ATP-grasp ribosomal peptide maturase</fullName>
    </submittedName>
</protein>
<evidence type="ECO:0000313" key="3">
    <source>
        <dbReference type="Proteomes" id="UP000294257"/>
    </source>
</evidence>
<proteinExistence type="predicted"/>
<reference evidence="2 3" key="1">
    <citation type="submission" date="2019-02" db="EMBL/GenBank/DDBJ databases">
        <title>Genomic Encyclopedia of Type Strains, Phase IV (KMG-IV): sequencing the most valuable type-strain genomes for metagenomic binning, comparative biology and taxonomic classification.</title>
        <authorList>
            <person name="Goeker M."/>
        </authorList>
    </citation>
    <scope>NUCLEOTIDE SEQUENCE [LARGE SCALE GENOMIC DNA]</scope>
    <source>
        <strain evidence="2 3">DSM 101727</strain>
    </source>
</reference>
<evidence type="ECO:0000313" key="2">
    <source>
        <dbReference type="EMBL" id="RZS37813.1"/>
    </source>
</evidence>
<name>A0A4V2ESJ7_9PSEU</name>
<dbReference type="PANTHER" id="PTHR21621">
    <property type="entry name" value="RIBOSOMAL PROTEIN S6 MODIFICATION PROTEIN"/>
    <property type="match status" value="1"/>
</dbReference>
<dbReference type="InterPro" id="IPR048936">
    <property type="entry name" value="MvdD-like_ATPgrasp"/>
</dbReference>
<dbReference type="InterPro" id="IPR026449">
    <property type="entry name" value="GRASP_SAV_5884"/>
</dbReference>
<dbReference type="EMBL" id="SGWQ01000005">
    <property type="protein sequence ID" value="RZS37813.1"/>
    <property type="molecule type" value="Genomic_DNA"/>
</dbReference>
<organism evidence="2 3">
    <name type="scientific">Herbihabitans rhizosphaerae</name>
    <dbReference type="NCBI Taxonomy" id="1872711"/>
    <lineage>
        <taxon>Bacteria</taxon>
        <taxon>Bacillati</taxon>
        <taxon>Actinomycetota</taxon>
        <taxon>Actinomycetes</taxon>
        <taxon>Pseudonocardiales</taxon>
        <taxon>Pseudonocardiaceae</taxon>
        <taxon>Herbihabitans</taxon>
    </lineage>
</organism>
<dbReference type="AlphaFoldDB" id="A0A4V2ESJ7"/>
<dbReference type="RefSeq" id="WP_130345244.1">
    <property type="nucleotide sequence ID" value="NZ_SGWQ01000005.1"/>
</dbReference>
<accession>A0A4V2ESJ7</accession>
<dbReference type="GO" id="GO:0005737">
    <property type="term" value="C:cytoplasm"/>
    <property type="evidence" value="ECO:0007669"/>
    <property type="project" value="TreeGrafter"/>
</dbReference>
<dbReference type="Gene3D" id="3.30.470.20">
    <property type="entry name" value="ATP-grasp fold, B domain"/>
    <property type="match status" value="1"/>
</dbReference>